<dbReference type="GO" id="GO:0046872">
    <property type="term" value="F:metal ion binding"/>
    <property type="evidence" value="ECO:0007669"/>
    <property type="project" value="UniProtKB-KW"/>
</dbReference>
<comment type="caution">
    <text evidence="6">The sequence shown here is derived from an EMBL/GenBank/DDBJ whole genome shotgun (WGS) entry which is preliminary data.</text>
</comment>
<organism evidence="6">
    <name type="scientific">Hexamita inflata</name>
    <dbReference type="NCBI Taxonomy" id="28002"/>
    <lineage>
        <taxon>Eukaryota</taxon>
        <taxon>Metamonada</taxon>
        <taxon>Diplomonadida</taxon>
        <taxon>Hexamitidae</taxon>
        <taxon>Hexamitinae</taxon>
        <taxon>Hexamita</taxon>
    </lineage>
</organism>
<evidence type="ECO:0000256" key="2">
    <source>
        <dbReference type="ARBA" id="ARBA00022801"/>
    </source>
</evidence>
<dbReference type="PROSITE" id="PS00125">
    <property type="entry name" value="SER_THR_PHOSPHATASE"/>
    <property type="match status" value="1"/>
</dbReference>
<comment type="catalytic activity">
    <reaction evidence="4">
        <text>O-phospho-L-threonyl-[protein] + H2O = L-threonyl-[protein] + phosphate</text>
        <dbReference type="Rhea" id="RHEA:47004"/>
        <dbReference type="Rhea" id="RHEA-COMP:11060"/>
        <dbReference type="Rhea" id="RHEA-COMP:11605"/>
        <dbReference type="ChEBI" id="CHEBI:15377"/>
        <dbReference type="ChEBI" id="CHEBI:30013"/>
        <dbReference type="ChEBI" id="CHEBI:43474"/>
        <dbReference type="ChEBI" id="CHEBI:61977"/>
        <dbReference type="EC" id="3.1.3.16"/>
    </reaction>
</comment>
<evidence type="ECO:0000313" key="7">
    <source>
        <dbReference type="EMBL" id="CAI9953630.1"/>
    </source>
</evidence>
<comment type="similarity">
    <text evidence="4">Belongs to the PPP phosphatase family.</text>
</comment>
<evidence type="ECO:0000313" key="9">
    <source>
        <dbReference type="EMBL" id="CAL6005722.1"/>
    </source>
</evidence>
<dbReference type="InterPro" id="IPR004843">
    <property type="entry name" value="Calcineurin-like_PHP"/>
</dbReference>
<keyword evidence="1" id="KW-0479">Metal-binding</keyword>
<dbReference type="InterPro" id="IPR029052">
    <property type="entry name" value="Metallo-depent_PP-like"/>
</dbReference>
<evidence type="ECO:0000256" key="3">
    <source>
        <dbReference type="ARBA" id="ARBA00023211"/>
    </source>
</evidence>
<reference evidence="9 12" key="2">
    <citation type="submission" date="2024-07" db="EMBL/GenBank/DDBJ databases">
        <authorList>
            <person name="Akdeniz Z."/>
        </authorList>
    </citation>
    <scope>NUCLEOTIDE SEQUENCE [LARGE SCALE GENOMIC DNA]</scope>
</reference>
<dbReference type="Gene3D" id="3.60.21.10">
    <property type="match status" value="1"/>
</dbReference>
<evidence type="ECO:0000313" key="8">
    <source>
        <dbReference type="EMBL" id="CAI9966116.1"/>
    </source>
</evidence>
<dbReference type="AlphaFoldDB" id="A0AA86P6F3"/>
<dbReference type="EC" id="3.1.3.16" evidence="4"/>
<accession>A0AA86P6F3</accession>
<dbReference type="InterPro" id="IPR047129">
    <property type="entry name" value="PPA2-like"/>
</dbReference>
<reference evidence="6" key="1">
    <citation type="submission" date="2023-06" db="EMBL/GenBank/DDBJ databases">
        <authorList>
            <person name="Kurt Z."/>
        </authorList>
    </citation>
    <scope>NUCLEOTIDE SEQUENCE</scope>
</reference>
<dbReference type="EMBL" id="CAXDID020000052">
    <property type="protein sequence ID" value="CAL6005722.1"/>
    <property type="molecule type" value="Genomic_DNA"/>
</dbReference>
<evidence type="ECO:0000313" key="12">
    <source>
        <dbReference type="Proteomes" id="UP001642409"/>
    </source>
</evidence>
<proteinExistence type="inferred from homology"/>
<dbReference type="SUPFAM" id="SSF56300">
    <property type="entry name" value="Metallo-dependent phosphatases"/>
    <property type="match status" value="1"/>
</dbReference>
<evidence type="ECO:0000313" key="10">
    <source>
        <dbReference type="EMBL" id="CAL6009399.1"/>
    </source>
</evidence>
<gene>
    <name evidence="9" type="ORF">HINF_LOCUS19648</name>
    <name evidence="6" type="ORF">HINF_LOCUS20030</name>
    <name evidence="10" type="ORF">HINF_LOCUS21583</name>
    <name evidence="11" type="ORF">HINF_LOCUS31830</name>
    <name evidence="7" type="ORF">HINF_LOCUS41275</name>
    <name evidence="8" type="ORF">HINF_LOCUS53761</name>
</gene>
<name>A0AA86P6F3_9EUKA</name>
<keyword evidence="3" id="KW-0464">Manganese</keyword>
<dbReference type="Pfam" id="PF00149">
    <property type="entry name" value="Metallophos"/>
    <property type="match status" value="1"/>
</dbReference>
<dbReference type="InterPro" id="IPR006186">
    <property type="entry name" value="Ser/Thr-sp_prot-phosphatase"/>
</dbReference>
<dbReference type="GO" id="GO:0004722">
    <property type="term" value="F:protein serine/threonine phosphatase activity"/>
    <property type="evidence" value="ECO:0007669"/>
    <property type="project" value="UniProtKB-EC"/>
</dbReference>
<dbReference type="EMBL" id="CATOUU010000998">
    <property type="protein sequence ID" value="CAI9966116.1"/>
    <property type="molecule type" value="Genomic_DNA"/>
</dbReference>
<evidence type="ECO:0000256" key="4">
    <source>
        <dbReference type="RuleBase" id="RU004273"/>
    </source>
</evidence>
<dbReference type="EMBL" id="CAXDID020000059">
    <property type="protein sequence ID" value="CAL6009399.1"/>
    <property type="molecule type" value="Genomic_DNA"/>
</dbReference>
<dbReference type="PANTHER" id="PTHR45619">
    <property type="entry name" value="SERINE/THREONINE-PROTEIN PHOSPHATASE PP2A-RELATED"/>
    <property type="match status" value="1"/>
</dbReference>
<dbReference type="SMART" id="SM00156">
    <property type="entry name" value="PP2Ac"/>
    <property type="match status" value="1"/>
</dbReference>
<evidence type="ECO:0000256" key="1">
    <source>
        <dbReference type="ARBA" id="ARBA00022723"/>
    </source>
</evidence>
<evidence type="ECO:0000313" key="11">
    <source>
        <dbReference type="EMBL" id="CAL6028485.1"/>
    </source>
</evidence>
<keyword evidence="2 4" id="KW-0378">Hydrolase</keyword>
<evidence type="ECO:0000259" key="5">
    <source>
        <dbReference type="PROSITE" id="PS00125"/>
    </source>
</evidence>
<protein>
    <recommendedName>
        <fullName evidence="4">Serine/threonine-protein phosphatase</fullName>
        <ecNumber evidence="4">3.1.3.16</ecNumber>
    </recommendedName>
</protein>
<dbReference type="EMBL" id="CATOUU010000840">
    <property type="protein sequence ID" value="CAI9953630.1"/>
    <property type="molecule type" value="Genomic_DNA"/>
</dbReference>
<feature type="domain" description="Serine/threonine specific protein phosphatases" evidence="5">
    <location>
        <begin position="110"/>
        <end position="115"/>
    </location>
</feature>
<dbReference type="EMBL" id="CATOUU010000517">
    <property type="protein sequence ID" value="CAI9932385.1"/>
    <property type="molecule type" value="Genomic_DNA"/>
</dbReference>
<keyword evidence="12" id="KW-1185">Reference proteome</keyword>
<dbReference type="PRINTS" id="PR00114">
    <property type="entry name" value="STPHPHTASE"/>
</dbReference>
<dbReference type="EMBL" id="CAXDID020000107">
    <property type="protein sequence ID" value="CAL6028485.1"/>
    <property type="molecule type" value="Genomic_DNA"/>
</dbReference>
<dbReference type="Proteomes" id="UP001642409">
    <property type="component" value="Unassembled WGS sequence"/>
</dbReference>
<sequence>MSNFDPQKLLEQTLRRQRLTENELKEIVFRIQALFVTEPNVVSVPMPAQICGDVHGQFYDVLKLFQVGGTPNPIKYVFMGDYVDRGYFSLEVITLLYLYKLLYPTSIYLLRGNHETRAITQSYGFYDQCIRYYSHSAVWKAFVESFDFMPVSAIVGEKIFCVHGGLSPRCPLIDDVRAIGRAIEVPPEGPFTDCLWSDPEQKVANFAPSTRGAGYLFGPKAVEAFNRSNGVQLVARAHQLAPAGYQWYFNQTCVTVWSCPNYFYKCRNLASIMMVDDQGACRFEVFDAVPDAQQEKPDWAK</sequence>
<evidence type="ECO:0000313" key="6">
    <source>
        <dbReference type="EMBL" id="CAI9932385.1"/>
    </source>
</evidence>